<name>A0A8J3IN90_9CHLR</name>
<dbReference type="AlphaFoldDB" id="A0A8J3IN90"/>
<comment type="caution">
    <text evidence="1">The sequence shown here is derived from an EMBL/GenBank/DDBJ whole genome shotgun (WGS) entry which is preliminary data.</text>
</comment>
<keyword evidence="2" id="KW-1185">Reference proteome</keyword>
<proteinExistence type="predicted"/>
<accession>A0A8J3IN90</accession>
<dbReference type="PANTHER" id="PTHR31299">
    <property type="entry name" value="ESTERASE, PUTATIVE (AFU_ORTHOLOGUE AFUA_1G05850)-RELATED"/>
    <property type="match status" value="1"/>
</dbReference>
<reference evidence="1" key="1">
    <citation type="submission" date="2020-10" db="EMBL/GenBank/DDBJ databases">
        <title>Taxonomic study of unclassified bacteria belonging to the class Ktedonobacteria.</title>
        <authorList>
            <person name="Yabe S."/>
            <person name="Wang C.M."/>
            <person name="Zheng Y."/>
            <person name="Sakai Y."/>
            <person name="Cavaletti L."/>
            <person name="Monciardini P."/>
            <person name="Donadio S."/>
        </authorList>
    </citation>
    <scope>NUCLEOTIDE SEQUENCE</scope>
    <source>
        <strain evidence="1">ID150040</strain>
    </source>
</reference>
<gene>
    <name evidence="1" type="ORF">KSF_047170</name>
</gene>
<dbReference type="GO" id="GO:0046677">
    <property type="term" value="P:response to antibiotic"/>
    <property type="evidence" value="ECO:0007669"/>
    <property type="project" value="InterPro"/>
</dbReference>
<protein>
    <recommendedName>
        <fullName evidence="3">Erythromycin esterase</fullName>
    </recommendedName>
</protein>
<dbReference type="Gene3D" id="3.40.1660.10">
    <property type="entry name" value="EreA-like (biosynthetic domain)"/>
    <property type="match status" value="1"/>
</dbReference>
<dbReference type="Gene3D" id="3.30.1870.10">
    <property type="entry name" value="EreA-like, domain 2"/>
    <property type="match status" value="1"/>
</dbReference>
<dbReference type="InterPro" id="IPR052036">
    <property type="entry name" value="Hydrolase/PRTase-associated"/>
</dbReference>
<dbReference type="InterPro" id="IPR007815">
    <property type="entry name" value="Emycin_Estase"/>
</dbReference>
<evidence type="ECO:0000313" key="1">
    <source>
        <dbReference type="EMBL" id="GHO94669.1"/>
    </source>
</evidence>
<dbReference type="EMBL" id="BNJK01000001">
    <property type="protein sequence ID" value="GHO94669.1"/>
    <property type="molecule type" value="Genomic_DNA"/>
</dbReference>
<sequence length="111" mass="12693">MVNTTRKILTDAIREVAHPPTDRHTDYEPLLEMIGDARLVLLGEASHGTHEFYDTRTSITQRLITEKGFTAVAVEADWPDAYRVNRYVQGTSDDTTAHEALDSFQRFPLWM</sequence>
<organism evidence="1 2">
    <name type="scientific">Reticulibacter mediterranei</name>
    <dbReference type="NCBI Taxonomy" id="2778369"/>
    <lineage>
        <taxon>Bacteria</taxon>
        <taxon>Bacillati</taxon>
        <taxon>Chloroflexota</taxon>
        <taxon>Ktedonobacteria</taxon>
        <taxon>Ktedonobacterales</taxon>
        <taxon>Reticulibacteraceae</taxon>
        <taxon>Reticulibacter</taxon>
    </lineage>
</organism>
<evidence type="ECO:0000313" key="2">
    <source>
        <dbReference type="Proteomes" id="UP000597444"/>
    </source>
</evidence>
<dbReference type="Proteomes" id="UP000597444">
    <property type="component" value="Unassembled WGS sequence"/>
</dbReference>
<dbReference type="SUPFAM" id="SSF159501">
    <property type="entry name" value="EreA/ChaN-like"/>
    <property type="match status" value="1"/>
</dbReference>
<dbReference type="Pfam" id="PF05139">
    <property type="entry name" value="Erythro_esteras"/>
    <property type="match status" value="1"/>
</dbReference>
<dbReference type="PANTHER" id="PTHR31299:SF0">
    <property type="entry name" value="ESTERASE, PUTATIVE (AFU_ORTHOLOGUE AFUA_1G05850)-RELATED"/>
    <property type="match status" value="1"/>
</dbReference>
<evidence type="ECO:0008006" key="3">
    <source>
        <dbReference type="Google" id="ProtNLM"/>
    </source>
</evidence>